<dbReference type="AlphaFoldDB" id="A0A6N4SQY8"/>
<protein>
    <recommendedName>
        <fullName evidence="1">Outer membrane protein beta-barrel domain-containing protein</fullName>
    </recommendedName>
</protein>
<dbReference type="OrthoDB" id="1160354at2"/>
<dbReference type="Proteomes" id="UP000001822">
    <property type="component" value="Chromosome"/>
</dbReference>
<reference evidence="2 3" key="1">
    <citation type="journal article" date="2007" name="Appl. Environ. Microbiol.">
        <title>Genome sequence of the cellulolytic gliding bacterium Cytophaga hutchinsonii.</title>
        <authorList>
            <person name="Xie G."/>
            <person name="Bruce D.C."/>
            <person name="Challacombe J.F."/>
            <person name="Chertkov O."/>
            <person name="Detter J.C."/>
            <person name="Gilna P."/>
            <person name="Han C.S."/>
            <person name="Lucas S."/>
            <person name="Misra M."/>
            <person name="Myers G.L."/>
            <person name="Richardson P."/>
            <person name="Tapia R."/>
            <person name="Thayer N."/>
            <person name="Thompson L.S."/>
            <person name="Brettin T.S."/>
            <person name="Henrissat B."/>
            <person name="Wilson D.B."/>
            <person name="McBride M.J."/>
        </authorList>
    </citation>
    <scope>NUCLEOTIDE SEQUENCE [LARGE SCALE GENOMIC DNA]</scope>
    <source>
        <strain evidence="3">ATCC 33406 / DSM 1761 / CIP 103989 / NBRC 15051 / NCIMB 9469 / D465</strain>
    </source>
</reference>
<evidence type="ECO:0000313" key="2">
    <source>
        <dbReference type="EMBL" id="ABG58790.1"/>
    </source>
</evidence>
<dbReference type="Pfam" id="PF13568">
    <property type="entry name" value="OMP_b-brl_2"/>
    <property type="match status" value="1"/>
</dbReference>
<organism evidence="2 3">
    <name type="scientific">Cytophaga hutchinsonii (strain ATCC 33406 / DSM 1761 / CIP 103989 / NBRC 15051 / NCIMB 9469 / D465)</name>
    <dbReference type="NCBI Taxonomy" id="269798"/>
    <lineage>
        <taxon>Bacteria</taxon>
        <taxon>Pseudomonadati</taxon>
        <taxon>Bacteroidota</taxon>
        <taxon>Cytophagia</taxon>
        <taxon>Cytophagales</taxon>
        <taxon>Cytophagaceae</taxon>
        <taxon>Cytophaga</taxon>
    </lineage>
</organism>
<evidence type="ECO:0000259" key="1">
    <source>
        <dbReference type="Pfam" id="PF13568"/>
    </source>
</evidence>
<evidence type="ECO:0000313" key="3">
    <source>
        <dbReference type="Proteomes" id="UP000001822"/>
    </source>
</evidence>
<proteinExistence type="predicted"/>
<accession>A0A6N4SQY8</accession>
<dbReference type="RefSeq" id="WP_011584905.1">
    <property type="nucleotide sequence ID" value="NC_008255.1"/>
</dbReference>
<gene>
    <name evidence="2" type="ordered locus">CHU_1519</name>
</gene>
<dbReference type="InterPro" id="IPR025665">
    <property type="entry name" value="Beta-barrel_OMP_2"/>
</dbReference>
<name>A0A6N4SQY8_CYTH3</name>
<feature type="domain" description="Outer membrane protein beta-barrel" evidence="1">
    <location>
        <begin position="25"/>
        <end position="181"/>
    </location>
</feature>
<dbReference type="EMBL" id="CP000383">
    <property type="protein sequence ID" value="ABG58790.1"/>
    <property type="molecule type" value="Genomic_DNA"/>
</dbReference>
<sequence>MKKLSIVLTCILGIVISVQAQKGYFGFRVGAANPNYYGSDFSDAKSASSISPIWTPTAGFYINSEISDYFWIKTEFNYVNRGYTHKEAGKTLKTNYYCIDVYPVTPAFHYKGAQIFAGPSVTLLVASNRDTLIGGEVKKIADNKLDGINRYDIGIMAGVEYEFNFGLNIGVRMVRGFTSLYEPVNSIQTQWFNQTYLFTLGYSIGKKPESK</sequence>
<keyword evidence="3" id="KW-1185">Reference proteome</keyword>
<dbReference type="KEGG" id="chu:CHU_1519"/>